<evidence type="ECO:0000256" key="6">
    <source>
        <dbReference type="SAM" id="Phobius"/>
    </source>
</evidence>
<comment type="similarity">
    <text evidence="5">Belongs to the SAT4 family.</text>
</comment>
<evidence type="ECO:0000256" key="1">
    <source>
        <dbReference type="ARBA" id="ARBA00004141"/>
    </source>
</evidence>
<dbReference type="STRING" id="546991.N1JN18"/>
<dbReference type="PANTHER" id="PTHR33048">
    <property type="entry name" value="PTH11-LIKE INTEGRAL MEMBRANE PROTEIN (AFU_ORTHOLOGUE AFUA_5G11245)"/>
    <property type="match status" value="1"/>
</dbReference>
<protein>
    <recommendedName>
        <fullName evidence="7">Rhodopsin domain-containing protein</fullName>
    </recommendedName>
</protein>
<evidence type="ECO:0000313" key="9">
    <source>
        <dbReference type="Proteomes" id="UP000015441"/>
    </source>
</evidence>
<keyword evidence="9" id="KW-1185">Reference proteome</keyword>
<keyword evidence="2 6" id="KW-0812">Transmembrane</keyword>
<proteinExistence type="inferred from homology"/>
<dbReference type="GO" id="GO:0016020">
    <property type="term" value="C:membrane"/>
    <property type="evidence" value="ECO:0007669"/>
    <property type="project" value="UniProtKB-SubCell"/>
</dbReference>
<sequence>MLKIEVESWILYSIAIILVLARYISRWLQCGTLKALRLEDYAMFIVFFFYTTLTVNLNIIAALESNLVPPSQKHLLSPASIPNRIRGSKTAVAIEQSMIMTTWGCKLSLLLLYDKLTFGLSNRYIVKVVTLYVIISFTTMEILYFGVWCRPFNQYWAVPVENDQCATKFNHMIINAIFNMSSDLMILCIPLPLLLACQLPKGKKLILTSVFGLGIFVVSLYFTFLSLHWLNVLSILAAALNKYFSFCDPFSHVWEIWYMREASMAVYVANMPMLWSLSRQLFGLQSFFGRASRPKEAFVDKATINPCKSLYENANPFMGFEANHIDDLGMEDGDTS</sequence>
<feature type="transmembrane region" description="Helical" evidence="6">
    <location>
        <begin position="124"/>
        <end position="147"/>
    </location>
</feature>
<accession>N1JN18</accession>
<evidence type="ECO:0000259" key="7">
    <source>
        <dbReference type="Pfam" id="PF20684"/>
    </source>
</evidence>
<evidence type="ECO:0000256" key="2">
    <source>
        <dbReference type="ARBA" id="ARBA00022692"/>
    </source>
</evidence>
<dbReference type="InterPro" id="IPR052337">
    <property type="entry name" value="SAT4-like"/>
</dbReference>
<organism evidence="8 9">
    <name type="scientific">Blumeria graminis f. sp. hordei (strain DH14)</name>
    <name type="common">Barley powdery mildew</name>
    <name type="synonym">Oidium monilioides f. sp. hordei</name>
    <dbReference type="NCBI Taxonomy" id="546991"/>
    <lineage>
        <taxon>Eukaryota</taxon>
        <taxon>Fungi</taxon>
        <taxon>Dikarya</taxon>
        <taxon>Ascomycota</taxon>
        <taxon>Pezizomycotina</taxon>
        <taxon>Leotiomycetes</taxon>
        <taxon>Erysiphales</taxon>
        <taxon>Erysiphaceae</taxon>
        <taxon>Blumeria</taxon>
        <taxon>Blumeria hordei</taxon>
    </lineage>
</organism>
<dbReference type="Proteomes" id="UP000015441">
    <property type="component" value="Unassembled WGS sequence"/>
</dbReference>
<reference evidence="8 9" key="1">
    <citation type="journal article" date="2010" name="Science">
        <title>Genome expansion and gene loss in powdery mildew fungi reveal tradeoffs in extreme parasitism.</title>
        <authorList>
            <person name="Spanu P.D."/>
            <person name="Abbott J.C."/>
            <person name="Amselem J."/>
            <person name="Burgis T.A."/>
            <person name="Soanes D.M."/>
            <person name="Stueber K."/>
            <person name="Ver Loren van Themaat E."/>
            <person name="Brown J.K.M."/>
            <person name="Butcher S.A."/>
            <person name="Gurr S.J."/>
            <person name="Lebrun M.-H."/>
            <person name="Ridout C.J."/>
            <person name="Schulze-Lefert P."/>
            <person name="Talbot N.J."/>
            <person name="Ahmadinejad N."/>
            <person name="Ametz C."/>
            <person name="Barton G.R."/>
            <person name="Benjdia M."/>
            <person name="Bidzinski P."/>
            <person name="Bindschedler L.V."/>
            <person name="Both M."/>
            <person name="Brewer M.T."/>
            <person name="Cadle-Davidson L."/>
            <person name="Cadle-Davidson M.M."/>
            <person name="Collemare J."/>
            <person name="Cramer R."/>
            <person name="Frenkel O."/>
            <person name="Godfrey D."/>
            <person name="Harriman J."/>
            <person name="Hoede C."/>
            <person name="King B.C."/>
            <person name="Klages S."/>
            <person name="Kleemann J."/>
            <person name="Knoll D."/>
            <person name="Koti P.S."/>
            <person name="Kreplak J."/>
            <person name="Lopez-Ruiz F.J."/>
            <person name="Lu X."/>
            <person name="Maekawa T."/>
            <person name="Mahanil S."/>
            <person name="Micali C."/>
            <person name="Milgroom M.G."/>
            <person name="Montana G."/>
            <person name="Noir S."/>
            <person name="O'Connell R.J."/>
            <person name="Oberhaensli S."/>
            <person name="Parlange F."/>
            <person name="Pedersen C."/>
            <person name="Quesneville H."/>
            <person name="Reinhardt R."/>
            <person name="Rott M."/>
            <person name="Sacristan S."/>
            <person name="Schmidt S.M."/>
            <person name="Schoen M."/>
            <person name="Skamnioti P."/>
            <person name="Sommer H."/>
            <person name="Stephens A."/>
            <person name="Takahara H."/>
            <person name="Thordal-Christensen H."/>
            <person name="Vigouroux M."/>
            <person name="Wessling R."/>
            <person name="Wicker T."/>
            <person name="Panstruga R."/>
        </authorList>
    </citation>
    <scope>NUCLEOTIDE SEQUENCE [LARGE SCALE GENOMIC DNA]</scope>
    <source>
        <strain evidence="8">DH14</strain>
    </source>
</reference>
<evidence type="ECO:0000256" key="3">
    <source>
        <dbReference type="ARBA" id="ARBA00022989"/>
    </source>
</evidence>
<gene>
    <name evidence="8" type="ORF">BGHDH14_bgh01394</name>
</gene>
<comment type="caution">
    <text evidence="8">The sequence shown here is derived from an EMBL/GenBank/DDBJ whole genome shotgun (WGS) entry which is preliminary data.</text>
</comment>
<dbReference type="OrthoDB" id="3903189at2759"/>
<feature type="transmembrane region" description="Helical" evidence="6">
    <location>
        <begin position="172"/>
        <end position="193"/>
    </location>
</feature>
<feature type="domain" description="Rhodopsin" evidence="7">
    <location>
        <begin position="22"/>
        <end position="278"/>
    </location>
</feature>
<dbReference type="EMBL" id="CAUH01005660">
    <property type="protein sequence ID" value="CCU81981.1"/>
    <property type="molecule type" value="Genomic_DNA"/>
</dbReference>
<dbReference type="InParanoid" id="N1JN18"/>
<dbReference type="Pfam" id="PF20684">
    <property type="entry name" value="Fung_rhodopsin"/>
    <property type="match status" value="1"/>
</dbReference>
<dbReference type="PANTHER" id="PTHR33048:SF110">
    <property type="entry name" value="UBID FAMILY DECARBOXYLASE"/>
    <property type="match status" value="1"/>
</dbReference>
<evidence type="ECO:0000313" key="8">
    <source>
        <dbReference type="EMBL" id="CCU81981.1"/>
    </source>
</evidence>
<name>N1JN18_BLUG1</name>
<feature type="transmembrane region" description="Helical" evidence="6">
    <location>
        <begin position="205"/>
        <end position="230"/>
    </location>
</feature>
<feature type="transmembrane region" description="Helical" evidence="6">
    <location>
        <begin position="41"/>
        <end position="63"/>
    </location>
</feature>
<feature type="transmembrane region" description="Helical" evidence="6">
    <location>
        <begin position="9"/>
        <end position="29"/>
    </location>
</feature>
<keyword evidence="4 6" id="KW-0472">Membrane</keyword>
<evidence type="ECO:0000256" key="4">
    <source>
        <dbReference type="ARBA" id="ARBA00023136"/>
    </source>
</evidence>
<evidence type="ECO:0000256" key="5">
    <source>
        <dbReference type="ARBA" id="ARBA00038359"/>
    </source>
</evidence>
<dbReference type="HOGENOM" id="CLU_019101_2_1_1"/>
<dbReference type="AlphaFoldDB" id="N1JN18"/>
<dbReference type="eggNOG" id="ENOG502SJ6K">
    <property type="taxonomic scope" value="Eukaryota"/>
</dbReference>
<keyword evidence="3 6" id="KW-1133">Transmembrane helix</keyword>
<comment type="subcellular location">
    <subcellularLocation>
        <location evidence="1">Membrane</location>
        <topology evidence="1">Multi-pass membrane protein</topology>
    </subcellularLocation>
</comment>
<dbReference type="InterPro" id="IPR049326">
    <property type="entry name" value="Rhodopsin_dom_fungi"/>
</dbReference>